<organism evidence="2 3">
    <name type="scientific">Marinicrinis sediminis</name>
    <dbReference type="NCBI Taxonomy" id="1652465"/>
    <lineage>
        <taxon>Bacteria</taxon>
        <taxon>Bacillati</taxon>
        <taxon>Bacillota</taxon>
        <taxon>Bacilli</taxon>
        <taxon>Bacillales</taxon>
        <taxon>Paenibacillaceae</taxon>
    </lineage>
</organism>
<dbReference type="Pfam" id="PF13276">
    <property type="entry name" value="HTH_21"/>
    <property type="match status" value="1"/>
</dbReference>
<reference evidence="3" key="1">
    <citation type="journal article" date="2019" name="Int. J. Syst. Evol. Microbiol.">
        <title>The Global Catalogue of Microorganisms (GCM) 10K type strain sequencing project: providing services to taxonomists for standard genome sequencing and annotation.</title>
        <authorList>
            <consortium name="The Broad Institute Genomics Platform"/>
            <consortium name="The Broad Institute Genome Sequencing Center for Infectious Disease"/>
            <person name="Wu L."/>
            <person name="Ma J."/>
        </authorList>
    </citation>
    <scope>NUCLEOTIDE SEQUENCE [LARGE SCALE GENOMIC DNA]</scope>
    <source>
        <strain evidence="3">KCTC 33676</strain>
    </source>
</reference>
<evidence type="ECO:0000259" key="1">
    <source>
        <dbReference type="Pfam" id="PF13276"/>
    </source>
</evidence>
<feature type="domain" description="HTH-like" evidence="1">
    <location>
        <begin position="9"/>
        <end position="61"/>
    </location>
</feature>
<name>A0ABW5RBN9_9BACL</name>
<comment type="caution">
    <text evidence="2">The sequence shown here is derived from an EMBL/GenBank/DDBJ whole genome shotgun (WGS) entry which is preliminary data.</text>
</comment>
<dbReference type="EMBL" id="JBHUMM010000023">
    <property type="protein sequence ID" value="MFD2672030.1"/>
    <property type="molecule type" value="Genomic_DNA"/>
</dbReference>
<evidence type="ECO:0000313" key="3">
    <source>
        <dbReference type="Proteomes" id="UP001597497"/>
    </source>
</evidence>
<protein>
    <submittedName>
        <fullName evidence="2">IS3 family transposase</fullName>
    </submittedName>
</protein>
<sequence length="127" mass="14936">MPPSPEEIRLKHRIDEIYTQHTFMGYRTIVTIMNREGDVIHNNTVRIYMREMGIMAVYPGRNLQHRIYPYLLRGLKITEPNQVGLECRYYLQYAHLTSSLSGIKLLEHVCNKCSFYTDMSFPCCDGE</sequence>
<dbReference type="InterPro" id="IPR025948">
    <property type="entry name" value="HTH-like_dom"/>
</dbReference>
<dbReference type="RefSeq" id="WP_379929625.1">
    <property type="nucleotide sequence ID" value="NZ_JBHUMM010000023.1"/>
</dbReference>
<proteinExistence type="predicted"/>
<accession>A0ABW5RBN9</accession>
<dbReference type="Proteomes" id="UP001597497">
    <property type="component" value="Unassembled WGS sequence"/>
</dbReference>
<evidence type="ECO:0000313" key="2">
    <source>
        <dbReference type="EMBL" id="MFD2672030.1"/>
    </source>
</evidence>
<keyword evidence="3" id="KW-1185">Reference proteome</keyword>
<gene>
    <name evidence="2" type="ORF">ACFSUC_10480</name>
</gene>